<name>A0A5C5U7L9_9GAMM</name>
<evidence type="ECO:0000313" key="2">
    <source>
        <dbReference type="Proteomes" id="UP000319980"/>
    </source>
</evidence>
<dbReference type="Proteomes" id="UP000319980">
    <property type="component" value="Unassembled WGS sequence"/>
</dbReference>
<protein>
    <submittedName>
        <fullName evidence="1">Antitoxin</fullName>
    </submittedName>
</protein>
<accession>A0A5C5U7L9</accession>
<organism evidence="1 2">
    <name type="scientific">Luteimonas marina</name>
    <dbReference type="NCBI Taxonomy" id="488485"/>
    <lineage>
        <taxon>Bacteria</taxon>
        <taxon>Pseudomonadati</taxon>
        <taxon>Pseudomonadota</taxon>
        <taxon>Gammaproteobacteria</taxon>
        <taxon>Lysobacterales</taxon>
        <taxon>Lysobacteraceae</taxon>
        <taxon>Luteimonas</taxon>
    </lineage>
</organism>
<dbReference type="AlphaFoldDB" id="A0A5C5U7L9"/>
<comment type="caution">
    <text evidence="1">The sequence shown here is derived from an EMBL/GenBank/DDBJ whole genome shotgun (WGS) entry which is preliminary data.</text>
</comment>
<evidence type="ECO:0000313" key="1">
    <source>
        <dbReference type="EMBL" id="TWT22421.1"/>
    </source>
</evidence>
<gene>
    <name evidence="1" type="ORF">FQY83_05165</name>
</gene>
<reference evidence="1 2" key="1">
    <citation type="journal article" date="2008" name="Int. J. Syst. Evol. Microbiol.">
        <title>Luteimonas marina sp. nov., isolated from seawater.</title>
        <authorList>
            <person name="Baik K.S."/>
            <person name="Park S.C."/>
            <person name="Kim M.S."/>
            <person name="Kim E.M."/>
            <person name="Park C."/>
            <person name="Chun J."/>
            <person name="Seong C.N."/>
        </authorList>
    </citation>
    <scope>NUCLEOTIDE SEQUENCE [LARGE SCALE GENOMIC DNA]</scope>
    <source>
        <strain evidence="1 2">FR1330</strain>
    </source>
</reference>
<dbReference type="OrthoDB" id="9813767at2"/>
<keyword evidence="2" id="KW-1185">Reference proteome</keyword>
<sequence length="83" mass="9295">MRTTIDLPEDLHRIATSLARHNKRSLGQVVAELMRRGLDAAPAGRVEERKTVYRIDEDTGLPVILGATRVMTDDDVRALEDEP</sequence>
<dbReference type="RefSeq" id="WP_146385750.1">
    <property type="nucleotide sequence ID" value="NZ_VOHK01000002.1"/>
</dbReference>
<proteinExistence type="predicted"/>
<dbReference type="EMBL" id="VOHK01000002">
    <property type="protein sequence ID" value="TWT22421.1"/>
    <property type="molecule type" value="Genomic_DNA"/>
</dbReference>